<evidence type="ECO:0000259" key="8">
    <source>
        <dbReference type="Pfam" id="PF02308"/>
    </source>
</evidence>
<dbReference type="AlphaFoldDB" id="A0A1G2EYE4"/>
<evidence type="ECO:0000256" key="2">
    <source>
        <dbReference type="ARBA" id="ARBA00009298"/>
    </source>
</evidence>
<evidence type="ECO:0000256" key="1">
    <source>
        <dbReference type="ARBA" id="ARBA00004651"/>
    </source>
</evidence>
<dbReference type="PANTHER" id="PTHR33778:SF1">
    <property type="entry name" value="MAGNESIUM TRANSPORTER YHID-RELATED"/>
    <property type="match status" value="1"/>
</dbReference>
<comment type="caution">
    <text evidence="9">The sequence shown here is derived from an EMBL/GenBank/DDBJ whole genome shotgun (WGS) entry which is preliminary data.</text>
</comment>
<keyword evidence="6 7" id="KW-0472">Membrane</keyword>
<name>A0A1G2EYE4_9BACT</name>
<evidence type="ECO:0000256" key="5">
    <source>
        <dbReference type="ARBA" id="ARBA00022989"/>
    </source>
</evidence>
<dbReference type="PANTHER" id="PTHR33778">
    <property type="entry name" value="PROTEIN MGTC"/>
    <property type="match status" value="1"/>
</dbReference>
<gene>
    <name evidence="9" type="ORF">A3J00_04050</name>
</gene>
<evidence type="ECO:0000256" key="7">
    <source>
        <dbReference type="SAM" id="Phobius"/>
    </source>
</evidence>
<evidence type="ECO:0000313" key="10">
    <source>
        <dbReference type="Proteomes" id="UP000178428"/>
    </source>
</evidence>
<sequence length="157" mass="16776">MSDFFDPLTQEMALRVLVAAVLGIIIGFERFYKHKEAGIRTHALVAMGAALFTVISIFGFEGTGFRDPARVAAQVVVGIGFIGAGLIFLKESAVRGLTTAAGVWAAAAIGMAAGVGFFALATYVTIITLFLLWGVRLVEKRLPRLPKKEEGEDDDDA</sequence>
<comment type="subcellular location">
    <subcellularLocation>
        <location evidence="1">Cell membrane</location>
        <topology evidence="1">Multi-pass membrane protein</topology>
    </subcellularLocation>
</comment>
<dbReference type="PRINTS" id="PR01837">
    <property type="entry name" value="MGTCSAPBPROT"/>
</dbReference>
<proteinExistence type="inferred from homology"/>
<dbReference type="Pfam" id="PF02308">
    <property type="entry name" value="MgtC"/>
    <property type="match status" value="1"/>
</dbReference>
<dbReference type="InterPro" id="IPR003416">
    <property type="entry name" value="MgtC/SapB/SrpB/YhiD_fam"/>
</dbReference>
<feature type="domain" description="MgtC/SapB/SrpB/YhiD N-terminal" evidence="8">
    <location>
        <begin position="17"/>
        <end position="140"/>
    </location>
</feature>
<evidence type="ECO:0000256" key="6">
    <source>
        <dbReference type="ARBA" id="ARBA00023136"/>
    </source>
</evidence>
<dbReference type="InterPro" id="IPR049177">
    <property type="entry name" value="MgtC_SapB_SrpB_YhiD_N"/>
</dbReference>
<dbReference type="STRING" id="1801725.A3J00_04050"/>
<accession>A0A1G2EYE4</accession>
<keyword evidence="4 7" id="KW-0812">Transmembrane</keyword>
<feature type="transmembrane region" description="Helical" evidence="7">
    <location>
        <begin position="12"/>
        <end position="32"/>
    </location>
</feature>
<comment type="similarity">
    <text evidence="2">Belongs to the MgtC/SapB family.</text>
</comment>
<keyword evidence="3" id="KW-1003">Cell membrane</keyword>
<evidence type="ECO:0000256" key="3">
    <source>
        <dbReference type="ARBA" id="ARBA00022475"/>
    </source>
</evidence>
<reference evidence="9 10" key="1">
    <citation type="journal article" date="2016" name="Nat. Commun.">
        <title>Thousands of microbial genomes shed light on interconnected biogeochemical processes in an aquifer system.</title>
        <authorList>
            <person name="Anantharaman K."/>
            <person name="Brown C.T."/>
            <person name="Hug L.A."/>
            <person name="Sharon I."/>
            <person name="Castelle C.J."/>
            <person name="Probst A.J."/>
            <person name="Thomas B.C."/>
            <person name="Singh A."/>
            <person name="Wilkins M.J."/>
            <person name="Karaoz U."/>
            <person name="Brodie E.L."/>
            <person name="Williams K.H."/>
            <person name="Hubbard S.S."/>
            <person name="Banfield J.F."/>
        </authorList>
    </citation>
    <scope>NUCLEOTIDE SEQUENCE [LARGE SCALE GENOMIC DNA]</scope>
</reference>
<feature type="transmembrane region" description="Helical" evidence="7">
    <location>
        <begin position="120"/>
        <end position="138"/>
    </location>
</feature>
<keyword evidence="5 7" id="KW-1133">Transmembrane helix</keyword>
<dbReference type="GO" id="GO:0005886">
    <property type="term" value="C:plasma membrane"/>
    <property type="evidence" value="ECO:0007669"/>
    <property type="project" value="UniProtKB-SubCell"/>
</dbReference>
<dbReference type="EMBL" id="MHMR01000015">
    <property type="protein sequence ID" value="OGZ30783.1"/>
    <property type="molecule type" value="Genomic_DNA"/>
</dbReference>
<feature type="transmembrane region" description="Helical" evidence="7">
    <location>
        <begin position="71"/>
        <end position="89"/>
    </location>
</feature>
<protein>
    <recommendedName>
        <fullName evidence="8">MgtC/SapB/SrpB/YhiD N-terminal domain-containing protein</fullName>
    </recommendedName>
</protein>
<dbReference type="Proteomes" id="UP000178428">
    <property type="component" value="Unassembled WGS sequence"/>
</dbReference>
<evidence type="ECO:0000256" key="4">
    <source>
        <dbReference type="ARBA" id="ARBA00022692"/>
    </source>
</evidence>
<feature type="transmembrane region" description="Helical" evidence="7">
    <location>
        <begin position="44"/>
        <end position="65"/>
    </location>
</feature>
<evidence type="ECO:0000313" key="9">
    <source>
        <dbReference type="EMBL" id="OGZ30783.1"/>
    </source>
</evidence>
<organism evidence="9 10">
    <name type="scientific">Candidatus Niyogibacteria bacterium RIFCSPLOWO2_02_FULL_45_13</name>
    <dbReference type="NCBI Taxonomy" id="1801725"/>
    <lineage>
        <taxon>Bacteria</taxon>
        <taxon>Candidatus Niyogiibacteriota</taxon>
    </lineage>
</organism>